<gene>
    <name evidence="2" type="ordered locus">Desru_0660</name>
</gene>
<reference evidence="2 3" key="2">
    <citation type="journal article" date="2012" name="Stand. Genomic Sci.">
        <title>Complete genome sequence of the sulfate-reducing firmicute Desulfotomaculum ruminis type strain (DL(T)).</title>
        <authorList>
            <person name="Spring S."/>
            <person name="Visser M."/>
            <person name="Lu M."/>
            <person name="Copeland A."/>
            <person name="Lapidus A."/>
            <person name="Lucas S."/>
            <person name="Cheng J.F."/>
            <person name="Han C."/>
            <person name="Tapia R."/>
            <person name="Goodwin L.A."/>
            <person name="Pitluck S."/>
            <person name="Ivanova N."/>
            <person name="Land M."/>
            <person name="Hauser L."/>
            <person name="Larimer F."/>
            <person name="Rohde M."/>
            <person name="Goker M."/>
            <person name="Detter J.C."/>
            <person name="Kyrpides N.C."/>
            <person name="Woyke T."/>
            <person name="Schaap P.J."/>
            <person name="Plugge C.M."/>
            <person name="Muyzer G."/>
            <person name="Kuever J."/>
            <person name="Pereira I.A."/>
            <person name="Parshina S.N."/>
            <person name="Bernier-Latmani R."/>
            <person name="Stams A.J."/>
            <person name="Klenk H.P."/>
        </authorList>
    </citation>
    <scope>NUCLEOTIDE SEQUENCE [LARGE SCALE GENOMIC DNA]</scope>
    <source>
        <strain evidence="3">ATCC 23193 / DSM 2154 / NCIB 8452 / DL</strain>
    </source>
</reference>
<dbReference type="CDD" id="cd11614">
    <property type="entry name" value="SAF_CpaB_FlgA_like"/>
    <property type="match status" value="1"/>
</dbReference>
<sequence>MLSNLLRNYKVMLILGAVFALLTAVAASYEWKKIAGNKDVLVAAVDIGPGVELTAKEIVTKPKNKRDLPQDTVYSITDLQGKAPRGVIPQDTVLRQSMFKPMESFGAEGMLKDYPGRKALAFGRDLDTTVGDQVQSGSRVDIHAIITGAINGAEKKKTVAENVPVLLVTATANTQNKSSAAVVVALTPEEIDKIMLAHAESAKFLFTLLPKN</sequence>
<protein>
    <submittedName>
        <fullName evidence="2">SAF domain protein</fullName>
    </submittedName>
</protein>
<evidence type="ECO:0000259" key="1">
    <source>
        <dbReference type="SMART" id="SM00858"/>
    </source>
</evidence>
<dbReference type="KEGG" id="dru:Desru_0660"/>
<feature type="domain" description="SAF" evidence="1">
    <location>
        <begin position="38"/>
        <end position="100"/>
    </location>
</feature>
<name>F6DTC8_DESRL</name>
<evidence type="ECO:0000313" key="2">
    <source>
        <dbReference type="EMBL" id="AEG58945.1"/>
    </source>
</evidence>
<proteinExistence type="predicted"/>
<dbReference type="AlphaFoldDB" id="F6DTC8"/>
<dbReference type="Pfam" id="PF16976">
    <property type="entry name" value="RcpC"/>
    <property type="match status" value="1"/>
</dbReference>
<evidence type="ECO:0000313" key="3">
    <source>
        <dbReference type="Proteomes" id="UP000009234"/>
    </source>
</evidence>
<dbReference type="Gene3D" id="3.90.1210.10">
    <property type="entry name" value="Antifreeze-like/N-acetylneuraminic acid synthase C-terminal domain"/>
    <property type="match status" value="1"/>
</dbReference>
<dbReference type="InterPro" id="IPR031571">
    <property type="entry name" value="RcpC_dom"/>
</dbReference>
<dbReference type="Pfam" id="PF08666">
    <property type="entry name" value="SAF"/>
    <property type="match status" value="1"/>
</dbReference>
<dbReference type="EMBL" id="CP002780">
    <property type="protein sequence ID" value="AEG58945.1"/>
    <property type="molecule type" value="Genomic_DNA"/>
</dbReference>
<dbReference type="SMART" id="SM00858">
    <property type="entry name" value="SAF"/>
    <property type="match status" value="1"/>
</dbReference>
<dbReference type="Proteomes" id="UP000009234">
    <property type="component" value="Chromosome"/>
</dbReference>
<dbReference type="HOGENOM" id="CLU_1298125_0_0_9"/>
<dbReference type="InterPro" id="IPR013974">
    <property type="entry name" value="SAF"/>
</dbReference>
<dbReference type="RefSeq" id="WP_013840719.1">
    <property type="nucleotide sequence ID" value="NC_015589.1"/>
</dbReference>
<reference evidence="3" key="1">
    <citation type="submission" date="2011-05" db="EMBL/GenBank/DDBJ databases">
        <title>Complete sequence of Desulfotomaculum ruminis DSM 2154.</title>
        <authorList>
            <person name="Lucas S."/>
            <person name="Copeland A."/>
            <person name="Lapidus A."/>
            <person name="Cheng J.-F."/>
            <person name="Goodwin L."/>
            <person name="Pitluck S."/>
            <person name="Lu M."/>
            <person name="Detter J.C."/>
            <person name="Han C."/>
            <person name="Tapia R."/>
            <person name="Land M."/>
            <person name="Hauser L."/>
            <person name="Kyrpides N."/>
            <person name="Ivanova N."/>
            <person name="Mikhailova N."/>
            <person name="Pagani I."/>
            <person name="Stams A.J.M."/>
            <person name="Plugge C.M."/>
            <person name="Muyzer G."/>
            <person name="Kuever J."/>
            <person name="Parshina S.N."/>
            <person name="Ivanova A.E."/>
            <person name="Nazina T.N."/>
            <person name="Brambilla E."/>
            <person name="Spring S."/>
            <person name="Klenk H.-P."/>
            <person name="Woyke T."/>
        </authorList>
    </citation>
    <scope>NUCLEOTIDE SEQUENCE [LARGE SCALE GENOMIC DNA]</scope>
    <source>
        <strain evidence="3">ATCC 23193 / DSM 2154 / NCIB 8452 / DL</strain>
    </source>
</reference>
<keyword evidence="3" id="KW-1185">Reference proteome</keyword>
<dbReference type="STRING" id="696281.Desru_0660"/>
<dbReference type="eggNOG" id="COG3745">
    <property type="taxonomic scope" value="Bacteria"/>
</dbReference>
<accession>F6DTC8</accession>
<organism evidence="2 3">
    <name type="scientific">Desulforamulus ruminis (strain ATCC 23193 / DSM 2154 / NCIMB 8452 / DL)</name>
    <name type="common">Desulfotomaculum ruminis</name>
    <dbReference type="NCBI Taxonomy" id="696281"/>
    <lineage>
        <taxon>Bacteria</taxon>
        <taxon>Bacillati</taxon>
        <taxon>Bacillota</taxon>
        <taxon>Clostridia</taxon>
        <taxon>Eubacteriales</taxon>
        <taxon>Peptococcaceae</taxon>
        <taxon>Desulforamulus</taxon>
    </lineage>
</organism>